<dbReference type="eggNOG" id="COG2814">
    <property type="taxonomic scope" value="Bacteria"/>
</dbReference>
<dbReference type="KEGG" id="oca:OCAR_7707"/>
<dbReference type="SUPFAM" id="SSF103473">
    <property type="entry name" value="MFS general substrate transporter"/>
    <property type="match status" value="1"/>
</dbReference>
<keyword evidence="1" id="KW-1133">Transmembrane helix</keyword>
<dbReference type="InterPro" id="IPR036259">
    <property type="entry name" value="MFS_trans_sf"/>
</dbReference>
<evidence type="ECO:0000313" key="2">
    <source>
        <dbReference type="EMBL" id="AEI08305.1"/>
    </source>
</evidence>
<dbReference type="Gene3D" id="1.20.1250.20">
    <property type="entry name" value="MFS general substrate transporter like domains"/>
    <property type="match status" value="1"/>
</dbReference>
<keyword evidence="1" id="KW-0812">Transmembrane</keyword>
<keyword evidence="3" id="KW-1185">Reference proteome</keyword>
<protein>
    <submittedName>
        <fullName evidence="2">Uncharacterized protein</fullName>
    </submittedName>
</protein>
<dbReference type="Proteomes" id="UP000007730">
    <property type="component" value="Plasmid pOC167"/>
</dbReference>
<dbReference type="EMBL" id="CP002828">
    <property type="protein sequence ID" value="AEI08305.1"/>
    <property type="molecule type" value="Genomic_DNA"/>
</dbReference>
<dbReference type="HOGENOM" id="CLU_2618548_0_0_5"/>
<geneLocation type="plasmid" evidence="2 3">
    <name>pOC167</name>
</geneLocation>
<keyword evidence="2" id="KW-0614">Plasmid</keyword>
<accession>B6JK55</accession>
<name>B6JK55_AFIC5</name>
<feature type="transmembrane region" description="Helical" evidence="1">
    <location>
        <begin position="36"/>
        <end position="58"/>
    </location>
</feature>
<proteinExistence type="predicted"/>
<dbReference type="AlphaFoldDB" id="B6JK55"/>
<organism evidence="2 3">
    <name type="scientific">Afipia carboxidovorans (strain ATCC 49405 / DSM 1227 / KCTC 32145 / OM5)</name>
    <name type="common">Oligotropha carboxidovorans</name>
    <dbReference type="NCBI Taxonomy" id="504832"/>
    <lineage>
        <taxon>Bacteria</taxon>
        <taxon>Pseudomonadati</taxon>
        <taxon>Pseudomonadota</taxon>
        <taxon>Alphaproteobacteria</taxon>
        <taxon>Hyphomicrobiales</taxon>
        <taxon>Nitrobacteraceae</taxon>
        <taxon>Afipia</taxon>
    </lineage>
</organism>
<evidence type="ECO:0000313" key="3">
    <source>
        <dbReference type="Proteomes" id="UP000007730"/>
    </source>
</evidence>
<gene>
    <name evidence="2" type="ordered locus">OCA5_pOC16701090</name>
</gene>
<reference evidence="2 3" key="1">
    <citation type="journal article" date="2011" name="J. Bacteriol.">
        <title>Complete genome sequences of the chemolithoautotrophic Oligotropha carboxidovorans strains OM4 and OM5.</title>
        <authorList>
            <person name="Volland S."/>
            <person name="Rachinger M."/>
            <person name="Strittmatter A."/>
            <person name="Daniel R."/>
            <person name="Gottschalk G."/>
            <person name="Meyer O."/>
        </authorList>
    </citation>
    <scope>NUCLEOTIDE SEQUENCE [LARGE SCALE GENOMIC DNA]</scope>
    <source>
        <strain evidence="3">ATCC 49405 / DSM 1227 / KCTC 32145 / OM5</strain>
        <plasmid evidence="2">pOC167</plasmid>
    </source>
</reference>
<keyword evidence="1" id="KW-0472">Membrane</keyword>
<feature type="transmembrane region" description="Helical" evidence="1">
    <location>
        <begin position="12"/>
        <end position="30"/>
    </location>
</feature>
<sequence>MNDHERPRSASIGFGGSLGYAIGALSAGLIADRFGLSWAIISIAALTFDSGAVVAIVMRARGKHPSNPIAAASMSPRT</sequence>
<evidence type="ECO:0000256" key="1">
    <source>
        <dbReference type="SAM" id="Phobius"/>
    </source>
</evidence>
<dbReference type="OrthoDB" id="9810492at2"/>
<dbReference type="KEGG" id="ocg:OCA5_pOC16701090"/>